<dbReference type="Gene3D" id="3.40.50.300">
    <property type="entry name" value="P-loop containing nucleotide triphosphate hydrolases"/>
    <property type="match status" value="1"/>
</dbReference>
<evidence type="ECO:0000259" key="4">
    <source>
        <dbReference type="PROSITE" id="PS50104"/>
    </source>
</evidence>
<dbReference type="CDD" id="cd00200">
    <property type="entry name" value="WD40"/>
    <property type="match status" value="3"/>
</dbReference>
<gene>
    <name evidence="6" type="ORF">FrCorBMG51_08820</name>
</gene>
<evidence type="ECO:0000259" key="5">
    <source>
        <dbReference type="PROSITE" id="PS50837"/>
    </source>
</evidence>
<feature type="repeat" description="WD" evidence="3">
    <location>
        <begin position="1687"/>
        <end position="1728"/>
    </location>
</feature>
<dbReference type="InterPro" id="IPR019775">
    <property type="entry name" value="WD40_repeat_CS"/>
</dbReference>
<keyword evidence="1 3" id="KW-0853">WD repeat</keyword>
<dbReference type="SUPFAM" id="SSF141571">
    <property type="entry name" value="Pentapeptide repeat-like"/>
    <property type="match status" value="1"/>
</dbReference>
<feature type="repeat" description="WD" evidence="3">
    <location>
        <begin position="1471"/>
        <end position="1512"/>
    </location>
</feature>
<dbReference type="Pfam" id="PF00400">
    <property type="entry name" value="WD40"/>
    <property type="match status" value="13"/>
</dbReference>
<feature type="repeat" description="WD" evidence="3">
    <location>
        <begin position="1513"/>
        <end position="1554"/>
    </location>
</feature>
<accession>A0ABR5F4Y1</accession>
<feature type="repeat" description="WD" evidence="3">
    <location>
        <begin position="1771"/>
        <end position="1812"/>
    </location>
</feature>
<feature type="repeat" description="WD" evidence="3">
    <location>
        <begin position="1388"/>
        <end position="1429"/>
    </location>
</feature>
<dbReference type="Pfam" id="PF00805">
    <property type="entry name" value="Pentapeptide"/>
    <property type="match status" value="1"/>
</dbReference>
<dbReference type="RefSeq" id="WP_047222606.1">
    <property type="nucleotide sequence ID" value="NZ_JWIO01000011.1"/>
</dbReference>
<organism evidence="6 7">
    <name type="scientific">Protofrankia coriariae</name>
    <dbReference type="NCBI Taxonomy" id="1562887"/>
    <lineage>
        <taxon>Bacteria</taxon>
        <taxon>Bacillati</taxon>
        <taxon>Actinomycetota</taxon>
        <taxon>Actinomycetes</taxon>
        <taxon>Frankiales</taxon>
        <taxon>Frankiaceae</taxon>
        <taxon>Protofrankia</taxon>
    </lineage>
</organism>
<dbReference type="InterPro" id="IPR000157">
    <property type="entry name" value="TIR_dom"/>
</dbReference>
<evidence type="ECO:0000256" key="3">
    <source>
        <dbReference type="PROSITE-ProRule" id="PRU00221"/>
    </source>
</evidence>
<feature type="domain" description="NACHT" evidence="5">
    <location>
        <begin position="735"/>
        <end position="853"/>
    </location>
</feature>
<dbReference type="Pfam" id="PF22739">
    <property type="entry name" value="NA-iREase3"/>
    <property type="match status" value="1"/>
</dbReference>
<feature type="repeat" description="WD" evidence="3">
    <location>
        <begin position="1555"/>
        <end position="1596"/>
    </location>
</feature>
<dbReference type="PANTHER" id="PTHR19879:SF9">
    <property type="entry name" value="TRANSCRIPTION INITIATION FACTOR TFIID SUBUNIT 5"/>
    <property type="match status" value="1"/>
</dbReference>
<dbReference type="PANTHER" id="PTHR19879">
    <property type="entry name" value="TRANSCRIPTION INITIATION FACTOR TFIID"/>
    <property type="match status" value="1"/>
</dbReference>
<sequence length="1956" mass="210777">MASQAHPIRADRPLDFFISYSVANERWASWIAWELETAGYRTMIQAWDFVPGSNFKEFIDRGVSEATLVIAVLSRSYMQSRWGNLEWQVALDPDTSKSKLVTVRTEECELDGLLSTITFVDLVGVTDPQKARELLLKKVSDTLRGRAKPETGPGYPLATDARAVLPAAELDEPVSPSRVTTRRLPVVAPAYPLAAAPARRPRPSVTVLHLAAPRIPRRGADGVRSAGELQARLWGDVTRLIHAGASHPDLLVVTGDLTSSGHPREFEEALTFLAGLRALLSLEAHRLVVVPGSHDINQAAARAYFANCDADDIEPQPPYWPKWRHFANLFREVYQGIEGPLFDSAQPWSLFHVPDLDVAVAGLNSTMAESHRDSDRYGYVGTAQAAWFAHQLRPFEQAGVLRIGAVFHPPAPPGGGPGERAVDESAVLRDTTAFDRLLGGRLNLLLPGLQSPGAGTGTGGTGPSASGAASVPGALKSGLPVVPAPAPGRLQLLTIDPDGLTRWTDGDGPARPVGGAARPGAAGRLRRTWHAVGATFPGTVSGSGSYPTINVAEAGGGGDSDAGAPHEAPDPLLTQLERIADVCRTRYHQARIRQIGGAVPHLLVTYDDDGYVRQLRIGAHLGPIGLADVEAFVHHVHALAPDLHSEIVTDIPVHQTLREEALRRRVRVRSFTEFQGLLDLSDFVADQTARLVDDPRYRAELYVSQRYRDLIGVDRAVHEGLTDELLRLLGQDDGRFILVLGDFGRGKSFALREVARRIPSELPHLTPIFIELRALDKAHNVDGMVAAHLAHHGRDFIDLKAFRYLLRSGRIVLLFDGFDELVSRVTYDRAADHLDTLLAAASNDAKIVVASRTHHFQTNSQVFTALGAKVGLLPQRRVLNIEEFAPSQIRTYLVNRYNGNEAAADERLDLIKRIQDLGGLSRNPRMLSFVADLDAEQLTSVASARHTLSAAGLYREILTTWLRGEVVRTQGVPGAPVTLSLEDLWTAVTTLALRLWESNEPFLRLAELGEVAAALTGLAGGKLSAQQTVHAMGAGSLLTRTDDGLFGFIHLSVTEWFVANDVARQFARGVTDPQLLSRRHFSQLAIDFLCDLATAEASRAWATRVLAGPDAAEVTRANALKVSARLRTPIRSDLRGVSLRGEDLSYREMRAVDLTDADLTDAILTGADLTGAVMRGTRLVAARLDEADLSGADLTGADLTRARLLGSSLRGARIDGARLRQSAIVGASADPALLADARRQGAAVAPGQQVHVGLVPSALGVSFGFETGRIPDPVVYSPDGGILAIASEEGGILLCDAATGRPLQTLQGHHSRAYVVRYASEVLVSGSNDTTVRLWEPTSGRCLHTLGGHRDWVWPVEPSPDGSLIAVGDSSGTVRLWDTAGGQVRALLPGHASRVWTAAFHPDGSLLATGDSDGTVRLWQTATGQLHQRISTAAEVFRLAFSPDGSLLATAGDGGGVHLWDPATGELREDLVGHERAVYTLDFHPDGHLLATGDIAGVVRLWGVAGGTQRRIITRHGAAVYRVLFSPDGTLLASSDNNRVMRLIDPATGEQRHELTGHKGAVWPMVFRPDGGQIATSSNDRTARLWDPVSGTCVRVLTGHGRRLSSVRFSPDGSLLATSGNDGEVWLWDPRTGQRRGELTGAADRLTSAIFTPVGRRIAATSSAGGVHLWNLDAPGTQDTGAYERELRVETDHVWAQAFSPDGEIIATANDDDSVRLWYRGTGRHIRTFEGHKGRVRSLAFAPDGRLLATGCDDSRVRLWDTETGECRRTLTGHTDRVYAVLFTPDGSLLASASNDGTARLWDAATGELLRVFAQHRGRLWAAAFSPDGTVLATAGDDLVVQLWDIASGGRLDTLAGHTRRIWSLDFSPDGTRLASCGDDGTARLWNVGRSGPTGLAVTLVGHESGWAALAPDGGYKFGGDLAGEIWHVIGMCRFELGELDRHLDAVRLLPVEAPF</sequence>
<comment type="caution">
    <text evidence="6">The sequence shown here is derived from an EMBL/GenBank/DDBJ whole genome shotgun (WGS) entry which is preliminary data.</text>
</comment>
<dbReference type="InterPro" id="IPR020472">
    <property type="entry name" value="WD40_PAC1"/>
</dbReference>
<keyword evidence="2" id="KW-0677">Repeat</keyword>
<name>A0ABR5F4Y1_9ACTN</name>
<dbReference type="InterPro" id="IPR054571">
    <property type="entry name" value="NA-iREase3_dom"/>
</dbReference>
<dbReference type="InterPro" id="IPR001680">
    <property type="entry name" value="WD40_rpt"/>
</dbReference>
<feature type="repeat" description="WD" evidence="3">
    <location>
        <begin position="1306"/>
        <end position="1345"/>
    </location>
</feature>
<evidence type="ECO:0000256" key="1">
    <source>
        <dbReference type="ARBA" id="ARBA00022574"/>
    </source>
</evidence>
<dbReference type="PROSITE" id="PS50294">
    <property type="entry name" value="WD_REPEATS_REGION"/>
    <property type="match status" value="11"/>
</dbReference>
<dbReference type="Pfam" id="PF05729">
    <property type="entry name" value="NACHT"/>
    <property type="match status" value="1"/>
</dbReference>
<evidence type="ECO:0000313" key="6">
    <source>
        <dbReference type="EMBL" id="KLL11776.1"/>
    </source>
</evidence>
<dbReference type="Proteomes" id="UP000035425">
    <property type="component" value="Unassembled WGS sequence"/>
</dbReference>
<dbReference type="InterPro" id="IPR015943">
    <property type="entry name" value="WD40/YVTN_repeat-like_dom_sf"/>
</dbReference>
<dbReference type="Pfam" id="PF13676">
    <property type="entry name" value="TIR_2"/>
    <property type="match status" value="1"/>
</dbReference>
<feature type="repeat" description="WD" evidence="3">
    <location>
        <begin position="1729"/>
        <end position="1770"/>
    </location>
</feature>
<evidence type="ECO:0000256" key="2">
    <source>
        <dbReference type="ARBA" id="ARBA00022737"/>
    </source>
</evidence>
<dbReference type="SUPFAM" id="SSF52200">
    <property type="entry name" value="Toll/Interleukin receptor TIR domain"/>
    <property type="match status" value="1"/>
</dbReference>
<feature type="repeat" description="WD" evidence="3">
    <location>
        <begin position="1436"/>
        <end position="1470"/>
    </location>
</feature>
<feature type="repeat" description="WD" evidence="3">
    <location>
        <begin position="1813"/>
        <end position="1854"/>
    </location>
</feature>
<keyword evidence="7" id="KW-1185">Reference proteome</keyword>
<protein>
    <submittedName>
        <fullName evidence="6">WD40 repeat-containing protein</fullName>
    </submittedName>
</protein>
<dbReference type="InterPro" id="IPR036322">
    <property type="entry name" value="WD40_repeat_dom_sf"/>
</dbReference>
<dbReference type="PRINTS" id="PR00320">
    <property type="entry name" value="GPROTEINBRPT"/>
</dbReference>
<dbReference type="SUPFAM" id="SSF52540">
    <property type="entry name" value="P-loop containing nucleoside triphosphate hydrolases"/>
    <property type="match status" value="1"/>
</dbReference>
<evidence type="ECO:0000313" key="7">
    <source>
        <dbReference type="Proteomes" id="UP000035425"/>
    </source>
</evidence>
<dbReference type="Gene3D" id="2.160.20.80">
    <property type="entry name" value="E3 ubiquitin-protein ligase SopA"/>
    <property type="match status" value="1"/>
</dbReference>
<feature type="repeat" description="WD" evidence="3">
    <location>
        <begin position="1597"/>
        <end position="1638"/>
    </location>
</feature>
<dbReference type="EMBL" id="JWIO01000011">
    <property type="protein sequence ID" value="KLL11776.1"/>
    <property type="molecule type" value="Genomic_DNA"/>
</dbReference>
<dbReference type="SUPFAM" id="SSF50978">
    <property type="entry name" value="WD40 repeat-like"/>
    <property type="match status" value="3"/>
</dbReference>
<dbReference type="PROSITE" id="PS50082">
    <property type="entry name" value="WD_REPEATS_2"/>
    <property type="match status" value="13"/>
</dbReference>
<dbReference type="Gene3D" id="2.130.10.10">
    <property type="entry name" value="YVTN repeat-like/Quinoprotein amine dehydrogenase"/>
    <property type="match status" value="5"/>
</dbReference>
<dbReference type="InterPro" id="IPR027417">
    <property type="entry name" value="P-loop_NTPase"/>
</dbReference>
<feature type="repeat" description="WD" evidence="3">
    <location>
        <begin position="1346"/>
        <end position="1387"/>
    </location>
</feature>
<dbReference type="SUPFAM" id="SSF56300">
    <property type="entry name" value="Metallo-dependent phosphatases"/>
    <property type="match status" value="1"/>
</dbReference>
<feature type="domain" description="TIR" evidence="4">
    <location>
        <begin position="12"/>
        <end position="143"/>
    </location>
</feature>
<feature type="repeat" description="WD" evidence="3">
    <location>
        <begin position="1855"/>
        <end position="1888"/>
    </location>
</feature>
<dbReference type="InterPro" id="IPR029052">
    <property type="entry name" value="Metallo-depent_PP-like"/>
</dbReference>
<proteinExistence type="predicted"/>
<dbReference type="InterPro" id="IPR007111">
    <property type="entry name" value="NACHT_NTPase"/>
</dbReference>
<reference evidence="6 7" key="1">
    <citation type="submission" date="2014-12" db="EMBL/GenBank/DDBJ databases">
        <title>Frankia sp. BMG5.1 draft genome.</title>
        <authorList>
            <person name="Gtari M."/>
            <person name="Ghodhbane-Gtari F."/>
            <person name="Nouioui I."/>
            <person name="Ktari A."/>
            <person name="Hezbri K."/>
            <person name="Mimouni W."/>
            <person name="Sbissi I."/>
            <person name="Ayari A."/>
            <person name="Yamanaka T."/>
            <person name="Normand P."/>
            <person name="Tisa L.S."/>
            <person name="Boudabous A."/>
        </authorList>
    </citation>
    <scope>NUCLEOTIDE SEQUENCE [LARGE SCALE GENOMIC DNA]</scope>
    <source>
        <strain evidence="6 7">BMG5.1</strain>
    </source>
</reference>
<dbReference type="Gene3D" id="3.60.21.10">
    <property type="match status" value="1"/>
</dbReference>
<dbReference type="SMART" id="SM00255">
    <property type="entry name" value="TIR"/>
    <property type="match status" value="1"/>
</dbReference>
<dbReference type="PROSITE" id="PS00678">
    <property type="entry name" value="WD_REPEATS_1"/>
    <property type="match status" value="4"/>
</dbReference>
<dbReference type="InterPro" id="IPR001646">
    <property type="entry name" value="5peptide_repeat"/>
</dbReference>
<dbReference type="Gene3D" id="3.40.50.10140">
    <property type="entry name" value="Toll/interleukin-1 receptor homology (TIR) domain"/>
    <property type="match status" value="1"/>
</dbReference>
<dbReference type="PROSITE" id="PS50104">
    <property type="entry name" value="TIR"/>
    <property type="match status" value="1"/>
</dbReference>
<dbReference type="InterPro" id="IPR035897">
    <property type="entry name" value="Toll_tir_struct_dom_sf"/>
</dbReference>
<dbReference type="SMART" id="SM00320">
    <property type="entry name" value="WD40"/>
    <property type="match status" value="15"/>
</dbReference>
<dbReference type="PROSITE" id="PS50837">
    <property type="entry name" value="NACHT"/>
    <property type="match status" value="1"/>
</dbReference>